<name>A0A251LCM3_MANES</name>
<dbReference type="PANTHER" id="PTHR34145">
    <property type="entry name" value="OS02G0105600 PROTEIN"/>
    <property type="match status" value="1"/>
</dbReference>
<dbReference type="InterPro" id="IPR055357">
    <property type="entry name" value="LRR_At1g61320_AtMIF1"/>
</dbReference>
<reference evidence="2 3" key="1">
    <citation type="submission" date="2016-02" db="EMBL/GenBank/DDBJ databases">
        <title>WGS assembly of Manihot esculenta.</title>
        <authorList>
            <person name="Bredeson J.V."/>
            <person name="Prochnik S.E."/>
            <person name="Lyons J.B."/>
            <person name="Schmutz J."/>
            <person name="Grimwood J."/>
            <person name="Vrebalov J."/>
            <person name="Bart R.S."/>
            <person name="Amuge T."/>
            <person name="Ferguson M.E."/>
            <person name="Green R."/>
            <person name="Putnam N."/>
            <person name="Stites J."/>
            <person name="Rounsley S."/>
            <person name="Rokhsar D.S."/>
        </authorList>
    </citation>
    <scope>NUCLEOTIDE SEQUENCE [LARGE SCALE GENOMIC DNA]</scope>
    <source>
        <strain evidence="3">cv. AM560-2</strain>
        <tissue evidence="2">Leaf</tissue>
    </source>
</reference>
<dbReference type="PANTHER" id="PTHR34145:SF68">
    <property type="entry name" value="FBD DOMAIN-CONTAINING PROTEIN"/>
    <property type="match status" value="1"/>
</dbReference>
<dbReference type="SMART" id="SM00256">
    <property type="entry name" value="FBOX"/>
    <property type="match status" value="1"/>
</dbReference>
<dbReference type="STRING" id="3983.A0A251LCM3"/>
<protein>
    <recommendedName>
        <fullName evidence="1">F-box domain-containing protein</fullName>
    </recommendedName>
</protein>
<dbReference type="InterPro" id="IPR053772">
    <property type="entry name" value="At1g61320/At1g61330-like"/>
</dbReference>
<accession>A0A251LCM3</accession>
<evidence type="ECO:0000259" key="1">
    <source>
        <dbReference type="PROSITE" id="PS50181"/>
    </source>
</evidence>
<dbReference type="SUPFAM" id="SSF81383">
    <property type="entry name" value="F-box domain"/>
    <property type="match status" value="1"/>
</dbReference>
<dbReference type="Pfam" id="PF23622">
    <property type="entry name" value="LRR_At1g61320_AtMIF1"/>
    <property type="match status" value="1"/>
</dbReference>
<dbReference type="Proteomes" id="UP000091857">
    <property type="component" value="Chromosome 3"/>
</dbReference>
<keyword evidence="3" id="KW-1185">Reference proteome</keyword>
<sequence>MPKPSSSSSNFAMKKCYRQENNVDADCSCCHLKEKQEETDAEDQISRLPNDVLVLILSHLPMKDAAKTNILSRRWRYLWTFFTGTLDFDASLTLEELRFPLGSGNLNSLREERLRFVRWVDQVLGLHQALTVDGLRIIFDVGYECDVDNWVKFALDKKVQKLELDFTDLRMADYSELYAFPSHLFENSNPSSLTALHLKRVNVTGGTLECLLSHCPFLEVLSVKNSSSLLSLNIWGPTLKLKYLEIWGCRNFEKLEISAVNLLSFSYRGPEVVHFKHVPQLLELSVAGSFFKVVVDKLFKHLSFLSQLKTLNLHFTGPLKLIMTGPQQFPELNNLKYLELKVSLLEFGDLFLLAPLLRASPSLHKLTLLICYAEMSSGDLQTLIDEHTYHCLKVVEFIGFVGSTAEVEFLLHLSKNSVSLEKMIIDPCRPYPLGELFKSRSQILKSKFRETKEYLLAKERAIELQQKLPSDLEIVVL</sequence>
<evidence type="ECO:0000313" key="3">
    <source>
        <dbReference type="Proteomes" id="UP000091857"/>
    </source>
</evidence>
<dbReference type="EMBL" id="CM004389">
    <property type="protein sequence ID" value="OAY56053.1"/>
    <property type="molecule type" value="Genomic_DNA"/>
</dbReference>
<dbReference type="Gramene" id="Manes.03G198700.2.v8.1">
    <property type="protein sequence ID" value="Manes.03G198700.2.v8.1.CDS"/>
    <property type="gene ID" value="Manes.03G198700.v8.1"/>
</dbReference>
<dbReference type="InterPro" id="IPR032675">
    <property type="entry name" value="LRR_dom_sf"/>
</dbReference>
<dbReference type="EMBL" id="CM004389">
    <property type="protein sequence ID" value="OAY56047.1"/>
    <property type="molecule type" value="Genomic_DNA"/>
</dbReference>
<dbReference type="OrthoDB" id="1939276at2759"/>
<dbReference type="Gene3D" id="1.20.1280.50">
    <property type="match status" value="1"/>
</dbReference>
<dbReference type="SUPFAM" id="SSF52047">
    <property type="entry name" value="RNI-like"/>
    <property type="match status" value="1"/>
</dbReference>
<dbReference type="AlphaFoldDB" id="A0A251LCM3"/>
<gene>
    <name evidence="2" type="ORF">MANES_03G198700</name>
</gene>
<proteinExistence type="predicted"/>
<dbReference type="CDD" id="cd22160">
    <property type="entry name" value="F-box_AtFBL13-like"/>
    <property type="match status" value="1"/>
</dbReference>
<dbReference type="PROSITE" id="PS50181">
    <property type="entry name" value="FBOX"/>
    <property type="match status" value="1"/>
</dbReference>
<dbReference type="InterPro" id="IPR053781">
    <property type="entry name" value="F-box_AtFBL13-like"/>
</dbReference>
<dbReference type="Gene3D" id="3.80.10.10">
    <property type="entry name" value="Ribonuclease Inhibitor"/>
    <property type="match status" value="1"/>
</dbReference>
<feature type="domain" description="F-box" evidence="1">
    <location>
        <begin position="42"/>
        <end position="78"/>
    </location>
</feature>
<organism evidence="2 3">
    <name type="scientific">Manihot esculenta</name>
    <name type="common">Cassava</name>
    <name type="synonym">Jatropha manihot</name>
    <dbReference type="NCBI Taxonomy" id="3983"/>
    <lineage>
        <taxon>Eukaryota</taxon>
        <taxon>Viridiplantae</taxon>
        <taxon>Streptophyta</taxon>
        <taxon>Embryophyta</taxon>
        <taxon>Tracheophyta</taxon>
        <taxon>Spermatophyta</taxon>
        <taxon>Magnoliopsida</taxon>
        <taxon>eudicotyledons</taxon>
        <taxon>Gunneridae</taxon>
        <taxon>Pentapetalae</taxon>
        <taxon>rosids</taxon>
        <taxon>fabids</taxon>
        <taxon>Malpighiales</taxon>
        <taxon>Euphorbiaceae</taxon>
        <taxon>Crotonoideae</taxon>
        <taxon>Manihoteae</taxon>
        <taxon>Manihot</taxon>
    </lineage>
</organism>
<evidence type="ECO:0000313" key="2">
    <source>
        <dbReference type="EMBL" id="OAY56047.1"/>
    </source>
</evidence>
<dbReference type="InterPro" id="IPR036047">
    <property type="entry name" value="F-box-like_dom_sf"/>
</dbReference>
<dbReference type="InterPro" id="IPR001810">
    <property type="entry name" value="F-box_dom"/>
</dbReference>
<dbReference type="Pfam" id="PF00646">
    <property type="entry name" value="F-box"/>
    <property type="match status" value="1"/>
</dbReference>